<evidence type="ECO:0000256" key="1">
    <source>
        <dbReference type="ARBA" id="ARBA00022801"/>
    </source>
</evidence>
<proteinExistence type="predicted"/>
<protein>
    <submittedName>
        <fullName evidence="4">Exopolyphosphatase</fullName>
    </submittedName>
</protein>
<dbReference type="InterPro" id="IPR003695">
    <property type="entry name" value="Ppx_GppA_N"/>
</dbReference>
<dbReference type="Pfam" id="PF02541">
    <property type="entry name" value="Ppx-GppA"/>
    <property type="match status" value="1"/>
</dbReference>
<feature type="domain" description="Ppx/GppA phosphatase N-terminal" evidence="2">
    <location>
        <begin position="34"/>
        <end position="315"/>
    </location>
</feature>
<keyword evidence="5" id="KW-1185">Reference proteome</keyword>
<reference evidence="4 5" key="1">
    <citation type="submission" date="2023-10" db="EMBL/GenBank/DDBJ databases">
        <title>Psychrosphaera aquimaarina strain SW33 isolated from seawater.</title>
        <authorList>
            <person name="Bayburt H."/>
            <person name="Kim J.M."/>
            <person name="Choi B.J."/>
            <person name="Jeon C.O."/>
        </authorList>
    </citation>
    <scope>NUCLEOTIDE SEQUENCE [LARGE SCALE GENOMIC DNA]</scope>
    <source>
        <strain evidence="4 5">KCTC 52743</strain>
    </source>
</reference>
<keyword evidence="1" id="KW-0378">Hydrolase</keyword>
<dbReference type="PANTHER" id="PTHR30005">
    <property type="entry name" value="EXOPOLYPHOSPHATASE"/>
    <property type="match status" value="1"/>
</dbReference>
<dbReference type="PANTHER" id="PTHR30005:SF14">
    <property type="entry name" value="EXOPOLYPHOSPHATASE"/>
    <property type="match status" value="1"/>
</dbReference>
<evidence type="ECO:0000259" key="2">
    <source>
        <dbReference type="Pfam" id="PF02541"/>
    </source>
</evidence>
<dbReference type="InterPro" id="IPR050273">
    <property type="entry name" value="GppA/Ppx_hydrolase"/>
</dbReference>
<dbReference type="Gene3D" id="3.30.420.40">
    <property type="match status" value="1"/>
</dbReference>
<dbReference type="InterPro" id="IPR030673">
    <property type="entry name" value="PyroPPase_GppA_Ppx"/>
</dbReference>
<name>A0ABU3QYI8_9GAMM</name>
<dbReference type="Pfam" id="PF21447">
    <property type="entry name" value="Ppx-GppA_III"/>
    <property type="match status" value="1"/>
</dbReference>
<evidence type="ECO:0000313" key="5">
    <source>
        <dbReference type="Proteomes" id="UP001257914"/>
    </source>
</evidence>
<dbReference type="InterPro" id="IPR048950">
    <property type="entry name" value="Ppx_GppA_C"/>
</dbReference>
<dbReference type="Gene3D" id="1.10.3210.10">
    <property type="entry name" value="Hypothetical protein af1432"/>
    <property type="match status" value="1"/>
</dbReference>
<evidence type="ECO:0000259" key="3">
    <source>
        <dbReference type="Pfam" id="PF21447"/>
    </source>
</evidence>
<evidence type="ECO:0000313" key="4">
    <source>
        <dbReference type="EMBL" id="MDU0112498.1"/>
    </source>
</evidence>
<dbReference type="SUPFAM" id="SSF109604">
    <property type="entry name" value="HD-domain/PDEase-like"/>
    <property type="match status" value="1"/>
</dbReference>
<dbReference type="Proteomes" id="UP001257914">
    <property type="component" value="Unassembled WGS sequence"/>
</dbReference>
<organism evidence="4 5">
    <name type="scientific">Psychrosphaera aquimarina</name>
    <dbReference type="NCBI Taxonomy" id="2044854"/>
    <lineage>
        <taxon>Bacteria</taxon>
        <taxon>Pseudomonadati</taxon>
        <taxon>Pseudomonadota</taxon>
        <taxon>Gammaproteobacteria</taxon>
        <taxon>Alteromonadales</taxon>
        <taxon>Pseudoalteromonadaceae</taxon>
        <taxon>Psychrosphaera</taxon>
    </lineage>
</organism>
<accession>A0ABU3QYI8</accession>
<gene>
    <name evidence="4" type="ORF">RT723_05670</name>
</gene>
<dbReference type="PIRSF" id="PIRSF001267">
    <property type="entry name" value="Pyrophosphatase_GppA_Ppx"/>
    <property type="match status" value="1"/>
</dbReference>
<dbReference type="SUPFAM" id="SSF53067">
    <property type="entry name" value="Actin-like ATPase domain"/>
    <property type="match status" value="2"/>
</dbReference>
<dbReference type="Gene3D" id="3.30.420.150">
    <property type="entry name" value="Exopolyphosphatase. Domain 2"/>
    <property type="match status" value="1"/>
</dbReference>
<dbReference type="RefSeq" id="WP_315946214.1">
    <property type="nucleotide sequence ID" value="NZ_JAWCUA010000003.1"/>
</dbReference>
<comment type="caution">
    <text evidence="4">The sequence shown here is derived from an EMBL/GenBank/DDBJ whole genome shotgun (WGS) entry which is preliminary data.</text>
</comment>
<feature type="domain" description="Ppx/GppA phosphatase C-terminal" evidence="3">
    <location>
        <begin position="321"/>
        <end position="494"/>
    </location>
</feature>
<sequence>MQASLITKTLDSIEGTDSTKIAVLDMGSNSFHLVVARVISNSVQILHKTKIKVHLADGLSKDNYLSQDAIHRGLEALEVIQHSLAGFEPETVRIVATYTLRKAKNALDFIKAAKKILPYPIEIIAGKEEARLIYNGVAHTETLVGKTLVIDIGGGSTEFAIGEQFDPLLLRSIDVGCVSFKQLFFKDDKIKRKMMDKAIAYAQQQLTLIEQKYLNLGWDKCIGTSGTIESIVTILNKGSTEGVVTLDQLEQLMETLIAATDVNTLDFGDINEDRKLLVPAGLAILIAIFKEFNIEQMSFASAALREGVIYEMEDSLTHTNVQERSVQSLASRYDIDINQANLVLDTCFRLFKQVKKPWQIKSTGLKQLLGWSALLHEVGLHISSSGVQKHSHYILTHSDMPGFNAEQQQLLAIIARFHRKRIRLDEIPVFSQFNAKEVLYLIILLRLSVLLNIKRQQGFLPDFDVTVIENQITLNFPENWLNQRPIIDINLTLEKEKLAKVGIELLFL</sequence>
<dbReference type="InterPro" id="IPR043129">
    <property type="entry name" value="ATPase_NBD"/>
</dbReference>
<dbReference type="EMBL" id="JAWCUA010000003">
    <property type="protein sequence ID" value="MDU0112498.1"/>
    <property type="molecule type" value="Genomic_DNA"/>
</dbReference>